<accession>A0ACC0I2K3</accession>
<dbReference type="EMBL" id="CM045759">
    <property type="protein sequence ID" value="KAI8019463.1"/>
    <property type="molecule type" value="Genomic_DNA"/>
</dbReference>
<evidence type="ECO:0000313" key="2">
    <source>
        <dbReference type="Proteomes" id="UP001060215"/>
    </source>
</evidence>
<sequence>MKKDQKQNPTTNVFSSLLPSWNLLSNFFLFSTGLTIGITFSPYLRSFPFISNLNQLSIAPPPPPPPPPPFPNTTPTISISNQTESFERNFSFGSIENLKSPPNAMHNMEDEELIWRASMVPRIQRFPFKLVQKIAFLFLVRGDLPLAPLWEKFFEGHEGFYSIYVHSNPSFNGTVAKDSVFYGRRVLSKEVKWGKFNMVEAERRLLANALLDFSNQRFVLLSESCIPLFNFSTIYSYLMGSTKTFVDAYDLPGHNRYQSQLQPLIMREQWRKGSQWFEMDRDLTLEVISDQEYFPTFKRMCGSYSCVADEHYLSTFVSLRFGWRNSNRSLTWVDWSNGGSHPFQFVSKNVTVKLLNRLRNGSDSHCEYNGERSNICFLFARKFSPSTLSRLLIFAAEVMKFN</sequence>
<evidence type="ECO:0000313" key="1">
    <source>
        <dbReference type="EMBL" id="KAI8019463.1"/>
    </source>
</evidence>
<gene>
    <name evidence="1" type="ORF">LOK49_LG04G01710</name>
</gene>
<name>A0ACC0I2K3_9ERIC</name>
<dbReference type="Proteomes" id="UP001060215">
    <property type="component" value="Chromosome 2"/>
</dbReference>
<organism evidence="1 2">
    <name type="scientific">Camellia lanceoleosa</name>
    <dbReference type="NCBI Taxonomy" id="1840588"/>
    <lineage>
        <taxon>Eukaryota</taxon>
        <taxon>Viridiplantae</taxon>
        <taxon>Streptophyta</taxon>
        <taxon>Embryophyta</taxon>
        <taxon>Tracheophyta</taxon>
        <taxon>Spermatophyta</taxon>
        <taxon>Magnoliopsida</taxon>
        <taxon>eudicotyledons</taxon>
        <taxon>Gunneridae</taxon>
        <taxon>Pentapetalae</taxon>
        <taxon>asterids</taxon>
        <taxon>Ericales</taxon>
        <taxon>Theaceae</taxon>
        <taxon>Camellia</taxon>
    </lineage>
</organism>
<reference evidence="1 2" key="1">
    <citation type="journal article" date="2022" name="Plant J.">
        <title>Chromosome-level genome of Camellia lanceoleosa provides a valuable resource for understanding genome evolution and self-incompatibility.</title>
        <authorList>
            <person name="Gong W."/>
            <person name="Xiao S."/>
            <person name="Wang L."/>
            <person name="Liao Z."/>
            <person name="Chang Y."/>
            <person name="Mo W."/>
            <person name="Hu G."/>
            <person name="Li W."/>
            <person name="Zhao G."/>
            <person name="Zhu H."/>
            <person name="Hu X."/>
            <person name="Ji K."/>
            <person name="Xiang X."/>
            <person name="Song Q."/>
            <person name="Yuan D."/>
            <person name="Jin S."/>
            <person name="Zhang L."/>
        </authorList>
    </citation>
    <scope>NUCLEOTIDE SEQUENCE [LARGE SCALE GENOMIC DNA]</scope>
    <source>
        <strain evidence="1">SQ_2022a</strain>
    </source>
</reference>
<keyword evidence="2" id="KW-1185">Reference proteome</keyword>
<protein>
    <submittedName>
        <fullName evidence="1">Glycosyltransferase BC10</fullName>
    </submittedName>
</protein>
<proteinExistence type="predicted"/>
<comment type="caution">
    <text evidence="1">The sequence shown here is derived from an EMBL/GenBank/DDBJ whole genome shotgun (WGS) entry which is preliminary data.</text>
</comment>